<evidence type="ECO:0000256" key="6">
    <source>
        <dbReference type="ARBA" id="ARBA00035136"/>
    </source>
</evidence>
<dbReference type="Gene3D" id="1.20.58.110">
    <property type="entry name" value="Ribosomal protein S20"/>
    <property type="match status" value="1"/>
</dbReference>
<dbReference type="Pfam" id="PF01649">
    <property type="entry name" value="Ribosomal_S20p"/>
    <property type="match status" value="1"/>
</dbReference>
<dbReference type="OrthoDB" id="9808392at2"/>
<gene>
    <name evidence="7" type="primary">rpsT</name>
    <name evidence="7" type="synonym">rps20</name>
    <name evidence="8" type="ORF">BRW62_10020</name>
</gene>
<keyword evidence="2 7" id="KW-0699">rRNA-binding</keyword>
<dbReference type="InterPro" id="IPR002583">
    <property type="entry name" value="Ribosomal_bS20"/>
</dbReference>
<sequence length="97" mass="10878">MANIKSAAKRAQIAERNRLRNKSYRSAVHTLTKNYLNALSQYTANPSPEQLAEVNQRLSTVVSKIDKAVKCGVLHRNTGARRKARLSRIFNKATQPS</sequence>
<evidence type="ECO:0000256" key="2">
    <source>
        <dbReference type="ARBA" id="ARBA00022730"/>
    </source>
</evidence>
<dbReference type="RefSeq" id="WP_099799355.1">
    <property type="nucleotide sequence ID" value="NZ_CP018092.1"/>
</dbReference>
<name>A0A2D2Q3C8_PARLV</name>
<reference evidence="8 9" key="1">
    <citation type="submission" date="2016-11" db="EMBL/GenBank/DDBJ databases">
        <title>Complete genome sequence of thermophilic cyanobacteria strain Synechococcus sp. PCC6715.</title>
        <authorList>
            <person name="Tang J."/>
            <person name="Daroch M."/>
            <person name="Liang Y."/>
            <person name="Jiang D."/>
            <person name="Shah M."/>
        </authorList>
    </citation>
    <scope>NUCLEOTIDE SEQUENCE [LARGE SCALE GENOMIC DNA]</scope>
    <source>
        <strain evidence="8 9">PCC 6715</strain>
    </source>
</reference>
<keyword evidence="9" id="KW-1185">Reference proteome</keyword>
<dbReference type="GO" id="GO:0015935">
    <property type="term" value="C:small ribosomal subunit"/>
    <property type="evidence" value="ECO:0007669"/>
    <property type="project" value="TreeGrafter"/>
</dbReference>
<dbReference type="GO" id="GO:0070181">
    <property type="term" value="F:small ribosomal subunit rRNA binding"/>
    <property type="evidence" value="ECO:0007669"/>
    <property type="project" value="TreeGrafter"/>
</dbReference>
<dbReference type="AlphaFoldDB" id="A0A2D2Q3C8"/>
<dbReference type="GO" id="GO:0006412">
    <property type="term" value="P:translation"/>
    <property type="evidence" value="ECO:0007669"/>
    <property type="project" value="UniProtKB-UniRule"/>
</dbReference>
<evidence type="ECO:0000256" key="4">
    <source>
        <dbReference type="ARBA" id="ARBA00022980"/>
    </source>
</evidence>
<dbReference type="NCBIfam" id="TIGR00029">
    <property type="entry name" value="S20"/>
    <property type="match status" value="1"/>
</dbReference>
<comment type="function">
    <text evidence="7">Binds directly to 16S ribosomal RNA.</text>
</comment>
<dbReference type="KEGG" id="slw:BRW62_10020"/>
<reference evidence="9" key="2">
    <citation type="journal article" date="2022" name="Front. Microbiol.">
        <title>Comparative Genomic Analysis Revealed Distinct Molecular Components and Organization of CO2-Concentrating Mechanism in Thermophilic Cyanobacteria.</title>
        <authorList>
            <person name="Tang J."/>
            <person name="Zhou H."/>
            <person name="Yao D."/>
            <person name="Riaz S."/>
            <person name="You D."/>
            <person name="Klepacz-Smolka A."/>
            <person name="Daroch M."/>
        </authorList>
    </citation>
    <scope>NUCLEOTIDE SEQUENCE [LARGE SCALE GENOMIC DNA]</scope>
    <source>
        <strain evidence="9">PCC 6715</strain>
    </source>
</reference>
<protein>
    <recommendedName>
        <fullName evidence="6 7">Small ribosomal subunit protein bS20</fullName>
    </recommendedName>
</protein>
<dbReference type="HAMAP" id="MF_00500">
    <property type="entry name" value="Ribosomal_bS20"/>
    <property type="match status" value="1"/>
</dbReference>
<evidence type="ECO:0000313" key="8">
    <source>
        <dbReference type="EMBL" id="ATS19021.1"/>
    </source>
</evidence>
<dbReference type="EMBL" id="CP018092">
    <property type="protein sequence ID" value="ATS19021.1"/>
    <property type="molecule type" value="Genomic_DNA"/>
</dbReference>
<keyword evidence="5 7" id="KW-0687">Ribonucleoprotein</keyword>
<accession>A0A2D2Q3C8</accession>
<evidence type="ECO:0000313" key="9">
    <source>
        <dbReference type="Proteomes" id="UP000231057"/>
    </source>
</evidence>
<comment type="similarity">
    <text evidence="1 7">Belongs to the bacterial ribosomal protein bS20 family.</text>
</comment>
<evidence type="ECO:0000256" key="7">
    <source>
        <dbReference type="HAMAP-Rule" id="MF_00500"/>
    </source>
</evidence>
<dbReference type="Proteomes" id="UP000231057">
    <property type="component" value="Chromosome"/>
</dbReference>
<keyword evidence="3 7" id="KW-0694">RNA-binding</keyword>
<dbReference type="PANTHER" id="PTHR33398">
    <property type="entry name" value="30S RIBOSOMAL PROTEIN S20"/>
    <property type="match status" value="1"/>
</dbReference>
<dbReference type="InterPro" id="IPR036510">
    <property type="entry name" value="Ribosomal_bS20_sf"/>
</dbReference>
<keyword evidence="4 7" id="KW-0689">Ribosomal protein</keyword>
<evidence type="ECO:0000256" key="5">
    <source>
        <dbReference type="ARBA" id="ARBA00023274"/>
    </source>
</evidence>
<evidence type="ECO:0000256" key="3">
    <source>
        <dbReference type="ARBA" id="ARBA00022884"/>
    </source>
</evidence>
<proteinExistence type="inferred from homology"/>
<dbReference type="SUPFAM" id="SSF46992">
    <property type="entry name" value="Ribosomal protein S20"/>
    <property type="match status" value="1"/>
</dbReference>
<dbReference type="GO" id="GO:0003735">
    <property type="term" value="F:structural constituent of ribosome"/>
    <property type="evidence" value="ECO:0007669"/>
    <property type="project" value="InterPro"/>
</dbReference>
<organism evidence="8 9">
    <name type="scientific">Parathermosynechococcus lividus PCC 6715</name>
    <dbReference type="NCBI Taxonomy" id="1917166"/>
    <lineage>
        <taxon>Bacteria</taxon>
        <taxon>Bacillati</taxon>
        <taxon>Cyanobacteriota</taxon>
        <taxon>Cyanophyceae</taxon>
        <taxon>Acaryochloridales</taxon>
        <taxon>Thermosynechococcaceae</taxon>
        <taxon>Parathermosynechococcus</taxon>
    </lineage>
</organism>
<dbReference type="GO" id="GO:0005829">
    <property type="term" value="C:cytosol"/>
    <property type="evidence" value="ECO:0007669"/>
    <property type="project" value="TreeGrafter"/>
</dbReference>
<dbReference type="PANTHER" id="PTHR33398:SF1">
    <property type="entry name" value="SMALL RIBOSOMAL SUBUNIT PROTEIN BS20C"/>
    <property type="match status" value="1"/>
</dbReference>
<evidence type="ECO:0000256" key="1">
    <source>
        <dbReference type="ARBA" id="ARBA00007634"/>
    </source>
</evidence>